<keyword evidence="3 6" id="KW-1133">Transmembrane helix</keyword>
<protein>
    <recommendedName>
        <fullName evidence="7">Major facilitator superfamily (MFS) profile domain-containing protein</fullName>
    </recommendedName>
</protein>
<sequence>YSHLVSMIQGMEDDASESFPILASPISKEIKAEVLLEKIRSSSFHLHIIILVCSLSWAVGCIAFMSSAFYDVGNRTMTTVSEEFELGENSPLREFASSSFMIGTILGGAISSPIADRIGRRPVMLACTIGVSIMFVLVSFAPSIHLFIAGRFLQGFCFSGSVQTSWVLAFESIPIKLRAPTAFVFGAANVVGYCSVLPMSMMSSTWRQFMQVCAVPIALYAIIAFVFIPESLHWLVANGRTKEIKKKWLSKIDEPVSMPASKHQEEDGSQPRSILVSYIKTHKIILALIVAVGLIWLSDNFIFLGLSMYSTDLAGDYRLNYLMLGLVELPGYALTHVVLERFSRRFVMCSTHLASALAFLILIAIPPGSQLSLACWMIGKLSITIAYMSVFLVGCEIFPTQLRNSVIGICGLIAGLGLVLAPYVKTLSRISPVFPLIAFGSFAILAGLISLALPETKDKSLDDTETTETERKEEEVAP</sequence>
<dbReference type="SUPFAM" id="SSF103473">
    <property type="entry name" value="MFS general substrate transporter"/>
    <property type="match status" value="1"/>
</dbReference>
<keyword evidence="4 6" id="KW-0472">Membrane</keyword>
<dbReference type="GO" id="GO:0016020">
    <property type="term" value="C:membrane"/>
    <property type="evidence" value="ECO:0007669"/>
    <property type="project" value="UniProtKB-SubCell"/>
</dbReference>
<dbReference type="GO" id="GO:0022857">
    <property type="term" value="F:transmembrane transporter activity"/>
    <property type="evidence" value="ECO:0007669"/>
    <property type="project" value="InterPro"/>
</dbReference>
<evidence type="ECO:0000259" key="7">
    <source>
        <dbReference type="PROSITE" id="PS50850"/>
    </source>
</evidence>
<dbReference type="Pfam" id="PF00083">
    <property type="entry name" value="Sugar_tr"/>
    <property type="match status" value="1"/>
</dbReference>
<feature type="transmembrane region" description="Helical" evidence="6">
    <location>
        <begin position="48"/>
        <end position="70"/>
    </location>
</feature>
<dbReference type="InterPro" id="IPR005829">
    <property type="entry name" value="Sugar_transporter_CS"/>
</dbReference>
<comment type="subcellular location">
    <subcellularLocation>
        <location evidence="1">Membrane</location>
        <topology evidence="1">Multi-pass membrane protein</topology>
    </subcellularLocation>
</comment>
<dbReference type="PROSITE" id="PS00216">
    <property type="entry name" value="SUGAR_TRANSPORT_1"/>
    <property type="match status" value="1"/>
</dbReference>
<feature type="transmembrane region" description="Helical" evidence="6">
    <location>
        <begin position="406"/>
        <end position="424"/>
    </location>
</feature>
<evidence type="ECO:0000256" key="2">
    <source>
        <dbReference type="ARBA" id="ARBA00022692"/>
    </source>
</evidence>
<evidence type="ECO:0000256" key="4">
    <source>
        <dbReference type="ARBA" id="ARBA00023136"/>
    </source>
</evidence>
<organism evidence="8 9">
    <name type="scientific">Pristionchus entomophagus</name>
    <dbReference type="NCBI Taxonomy" id="358040"/>
    <lineage>
        <taxon>Eukaryota</taxon>
        <taxon>Metazoa</taxon>
        <taxon>Ecdysozoa</taxon>
        <taxon>Nematoda</taxon>
        <taxon>Chromadorea</taxon>
        <taxon>Rhabditida</taxon>
        <taxon>Rhabditina</taxon>
        <taxon>Diplogasteromorpha</taxon>
        <taxon>Diplogasteroidea</taxon>
        <taxon>Neodiplogasteridae</taxon>
        <taxon>Pristionchus</taxon>
    </lineage>
</organism>
<evidence type="ECO:0000256" key="3">
    <source>
        <dbReference type="ARBA" id="ARBA00022989"/>
    </source>
</evidence>
<evidence type="ECO:0000256" key="5">
    <source>
        <dbReference type="SAM" id="MobiDB-lite"/>
    </source>
</evidence>
<feature type="transmembrane region" description="Helical" evidence="6">
    <location>
        <begin position="371"/>
        <end position="394"/>
    </location>
</feature>
<evidence type="ECO:0000256" key="6">
    <source>
        <dbReference type="SAM" id="Phobius"/>
    </source>
</evidence>
<keyword evidence="9" id="KW-1185">Reference proteome</keyword>
<feature type="non-terminal residue" evidence="8">
    <location>
        <position position="1"/>
    </location>
</feature>
<dbReference type="PANTHER" id="PTHR24064">
    <property type="entry name" value="SOLUTE CARRIER FAMILY 22 MEMBER"/>
    <property type="match status" value="1"/>
</dbReference>
<evidence type="ECO:0000313" key="8">
    <source>
        <dbReference type="EMBL" id="GMS78095.1"/>
    </source>
</evidence>
<feature type="transmembrane region" description="Helical" evidence="6">
    <location>
        <begin position="321"/>
        <end position="339"/>
    </location>
</feature>
<dbReference type="InterPro" id="IPR005828">
    <property type="entry name" value="MFS_sugar_transport-like"/>
</dbReference>
<dbReference type="Gene3D" id="1.20.1250.20">
    <property type="entry name" value="MFS general substrate transporter like domains"/>
    <property type="match status" value="1"/>
</dbReference>
<name>A0AAV5S6V1_9BILA</name>
<dbReference type="Proteomes" id="UP001432027">
    <property type="component" value="Unassembled WGS sequence"/>
</dbReference>
<feature type="transmembrane region" description="Helical" evidence="6">
    <location>
        <begin position="284"/>
        <end position="309"/>
    </location>
</feature>
<feature type="region of interest" description="Disordered" evidence="5">
    <location>
        <begin position="459"/>
        <end position="478"/>
    </location>
</feature>
<evidence type="ECO:0000256" key="1">
    <source>
        <dbReference type="ARBA" id="ARBA00004141"/>
    </source>
</evidence>
<keyword evidence="2 6" id="KW-0812">Transmembrane</keyword>
<comment type="caution">
    <text evidence="8">The sequence shown here is derived from an EMBL/GenBank/DDBJ whole genome shotgun (WGS) entry which is preliminary data.</text>
</comment>
<proteinExistence type="predicted"/>
<feature type="transmembrane region" description="Helical" evidence="6">
    <location>
        <begin position="152"/>
        <end position="170"/>
    </location>
</feature>
<feature type="domain" description="Major facilitator superfamily (MFS) profile" evidence="7">
    <location>
        <begin position="49"/>
        <end position="458"/>
    </location>
</feature>
<feature type="transmembrane region" description="Helical" evidence="6">
    <location>
        <begin position="214"/>
        <end position="237"/>
    </location>
</feature>
<feature type="transmembrane region" description="Helical" evidence="6">
    <location>
        <begin position="346"/>
        <end position="365"/>
    </location>
</feature>
<feature type="transmembrane region" description="Helical" evidence="6">
    <location>
        <begin position="182"/>
        <end position="202"/>
    </location>
</feature>
<evidence type="ECO:0000313" key="9">
    <source>
        <dbReference type="Proteomes" id="UP001432027"/>
    </source>
</evidence>
<dbReference type="PROSITE" id="PS50850">
    <property type="entry name" value="MFS"/>
    <property type="match status" value="1"/>
</dbReference>
<dbReference type="AlphaFoldDB" id="A0AAV5S6V1"/>
<accession>A0AAV5S6V1</accession>
<dbReference type="InterPro" id="IPR036259">
    <property type="entry name" value="MFS_trans_sf"/>
</dbReference>
<gene>
    <name evidence="8" type="ORF">PENTCL1PPCAC_270</name>
</gene>
<dbReference type="InterPro" id="IPR020846">
    <property type="entry name" value="MFS_dom"/>
</dbReference>
<feature type="transmembrane region" description="Helical" evidence="6">
    <location>
        <begin position="430"/>
        <end position="453"/>
    </location>
</feature>
<dbReference type="EMBL" id="BTSX01000001">
    <property type="protein sequence ID" value="GMS78095.1"/>
    <property type="molecule type" value="Genomic_DNA"/>
</dbReference>
<feature type="transmembrane region" description="Helical" evidence="6">
    <location>
        <begin position="123"/>
        <end position="146"/>
    </location>
</feature>
<reference evidence="8" key="1">
    <citation type="submission" date="2023-10" db="EMBL/GenBank/DDBJ databases">
        <title>Genome assembly of Pristionchus species.</title>
        <authorList>
            <person name="Yoshida K."/>
            <person name="Sommer R.J."/>
        </authorList>
    </citation>
    <scope>NUCLEOTIDE SEQUENCE</scope>
    <source>
        <strain evidence="8">RS0144</strain>
    </source>
</reference>